<reference evidence="1 2" key="1">
    <citation type="journal article" date="2015" name="Front. Microbiol.">
        <title>Genome sequence of the plant growth promoting endophytic yeast Rhodotorula graminis WP1.</title>
        <authorList>
            <person name="Firrincieli A."/>
            <person name="Otillar R."/>
            <person name="Salamov A."/>
            <person name="Schmutz J."/>
            <person name="Khan Z."/>
            <person name="Redman R.S."/>
            <person name="Fleck N.D."/>
            <person name="Lindquist E."/>
            <person name="Grigoriev I.V."/>
            <person name="Doty S.L."/>
        </authorList>
    </citation>
    <scope>NUCLEOTIDE SEQUENCE [LARGE SCALE GENOMIC DNA]</scope>
    <source>
        <strain evidence="1 2">WP1</strain>
    </source>
</reference>
<dbReference type="RefSeq" id="XP_018273441.1">
    <property type="nucleotide sequence ID" value="XM_018413875.1"/>
</dbReference>
<evidence type="ECO:0000313" key="2">
    <source>
        <dbReference type="Proteomes" id="UP000053890"/>
    </source>
</evidence>
<evidence type="ECO:0000313" key="1">
    <source>
        <dbReference type="EMBL" id="KPV77392.1"/>
    </source>
</evidence>
<dbReference type="Proteomes" id="UP000053890">
    <property type="component" value="Unassembled WGS sequence"/>
</dbReference>
<accession>A0A194S9V7</accession>
<dbReference type="AlphaFoldDB" id="A0A194S9V7"/>
<name>A0A194S9V7_RHOGW</name>
<proteinExistence type="predicted"/>
<dbReference type="GeneID" id="28974324"/>
<sequence length="185" mass="21591">MGMRLTLRGAVEGASFSRVSLRHLIDRGTLKHWKDGIIERLHNDWDQAIIREPHFATAKERIDNVHKGLQWVVQAMLHQEITQVDQLPPDDLVRMWIWITLNAPEEDAALVDVVEAYEARQLELKQLADRKAHWERVKRADADADAEHSLDKGHRAEISERTAQRYGLDKRSWEAEWARRLARRA</sequence>
<protein>
    <submittedName>
        <fullName evidence="1">Uncharacterized protein</fullName>
    </submittedName>
</protein>
<organism evidence="1 2">
    <name type="scientific">Rhodotorula graminis (strain WP1)</name>
    <dbReference type="NCBI Taxonomy" id="578459"/>
    <lineage>
        <taxon>Eukaryota</taxon>
        <taxon>Fungi</taxon>
        <taxon>Dikarya</taxon>
        <taxon>Basidiomycota</taxon>
        <taxon>Pucciniomycotina</taxon>
        <taxon>Microbotryomycetes</taxon>
        <taxon>Sporidiobolales</taxon>
        <taxon>Sporidiobolaceae</taxon>
        <taxon>Rhodotorula</taxon>
    </lineage>
</organism>
<dbReference type="EMBL" id="KQ474074">
    <property type="protein sequence ID" value="KPV77392.1"/>
    <property type="molecule type" value="Genomic_DNA"/>
</dbReference>
<gene>
    <name evidence="1" type="ORF">RHOBADRAFT_41384</name>
</gene>
<keyword evidence="2" id="KW-1185">Reference proteome</keyword>